<evidence type="ECO:0000256" key="2">
    <source>
        <dbReference type="SAM" id="Phobius"/>
    </source>
</evidence>
<dbReference type="SUPFAM" id="SSF52343">
    <property type="entry name" value="Ferredoxin reductase-like, C-terminal NADP-linked domain"/>
    <property type="match status" value="1"/>
</dbReference>
<feature type="transmembrane region" description="Helical" evidence="2">
    <location>
        <begin position="279"/>
        <end position="297"/>
    </location>
</feature>
<feature type="transmembrane region" description="Helical" evidence="2">
    <location>
        <begin position="160"/>
        <end position="178"/>
    </location>
</feature>
<dbReference type="PANTHER" id="PTHR47354:SF5">
    <property type="entry name" value="PROTEIN RFBI"/>
    <property type="match status" value="1"/>
</dbReference>
<dbReference type="SUPFAM" id="SSF63380">
    <property type="entry name" value="Riboflavin synthase domain-like"/>
    <property type="match status" value="1"/>
</dbReference>
<dbReference type="EMBL" id="BAAAPY010000016">
    <property type="protein sequence ID" value="GAA2085591.1"/>
    <property type="molecule type" value="Genomic_DNA"/>
</dbReference>
<sequence length="522" mass="55572">MTLLTRIDALLGRVTMYRLITIALAVTIAVYTLFTATGVITGLSTTGNLVSLAVVVVASVASNRLIALALRVAPHDESAVITALLLYMIFVPLPTTPDGITWANQAWFAGAGALAMLSKYVIAWRGRHLLNPAAAGSVLVVLAQWALGREQTINPLWQTAATQSLLPFVALGALAIVWRTRKVGIGVVFAVLATVLVVVSLVAGTGSGVGDALRVALYSFPIVFIAGYMLTEPLTLPPRRWQQMTVAVVVAVLVALPTLAVLLEVTLPTVGPVAMSPELALLIGNVVAFALAPRTGIRLEVRGSRPLGGDVHEVTFVPRRPVRFEAGQYLELHVPHRSDRRGPRRVFSISSPPHADELTVALRVPERSSSLKQRLLATAEGARVAATGVHGDFVWPRPGARPLLVAGGIGVTPFLSQLRSHDVGDAILVYGVPDGDDVPYRDELVDTGVDVVLVSPDRPADLPEGWRHVSAPLLSADVVTSAVPDAADRVAMVSGPPAMVDAVRRHLRPHVRSVRTDHFTGY</sequence>
<name>A0ABN2W8Q0_9ACTN</name>
<keyword evidence="5" id="KW-1185">Reference proteome</keyword>
<evidence type="ECO:0000256" key="1">
    <source>
        <dbReference type="ARBA" id="ARBA00001974"/>
    </source>
</evidence>
<feature type="transmembrane region" description="Helical" evidence="2">
    <location>
        <begin position="215"/>
        <end position="234"/>
    </location>
</feature>
<organism evidence="4 5">
    <name type="scientific">Aeromicrobium halocynthiae</name>
    <dbReference type="NCBI Taxonomy" id="560557"/>
    <lineage>
        <taxon>Bacteria</taxon>
        <taxon>Bacillati</taxon>
        <taxon>Actinomycetota</taxon>
        <taxon>Actinomycetes</taxon>
        <taxon>Propionibacteriales</taxon>
        <taxon>Nocardioidaceae</taxon>
        <taxon>Aeromicrobium</taxon>
    </lineage>
</organism>
<dbReference type="Proteomes" id="UP001501480">
    <property type="component" value="Unassembled WGS sequence"/>
</dbReference>
<keyword evidence="2" id="KW-1133">Transmembrane helix</keyword>
<keyword evidence="2" id="KW-0812">Transmembrane</keyword>
<dbReference type="InterPro" id="IPR017927">
    <property type="entry name" value="FAD-bd_FR_type"/>
</dbReference>
<feature type="transmembrane region" description="Helical" evidence="2">
    <location>
        <begin position="129"/>
        <end position="148"/>
    </location>
</feature>
<dbReference type="CDD" id="cd00322">
    <property type="entry name" value="FNR_like"/>
    <property type="match status" value="1"/>
</dbReference>
<keyword evidence="2" id="KW-0472">Membrane</keyword>
<feature type="transmembrane region" description="Helical" evidence="2">
    <location>
        <begin position="79"/>
        <end position="96"/>
    </location>
</feature>
<dbReference type="InterPro" id="IPR050415">
    <property type="entry name" value="MRET"/>
</dbReference>
<dbReference type="PROSITE" id="PS51384">
    <property type="entry name" value="FAD_FR"/>
    <property type="match status" value="1"/>
</dbReference>
<evidence type="ECO:0000313" key="5">
    <source>
        <dbReference type="Proteomes" id="UP001501480"/>
    </source>
</evidence>
<evidence type="ECO:0000313" key="4">
    <source>
        <dbReference type="EMBL" id="GAA2085591.1"/>
    </source>
</evidence>
<dbReference type="Gene3D" id="3.40.50.80">
    <property type="entry name" value="Nucleotide-binding domain of ferredoxin-NADP reductase (FNR) module"/>
    <property type="match status" value="1"/>
</dbReference>
<comment type="cofactor">
    <cofactor evidence="1">
        <name>FAD</name>
        <dbReference type="ChEBI" id="CHEBI:57692"/>
    </cofactor>
</comment>
<dbReference type="RefSeq" id="WP_344330182.1">
    <property type="nucleotide sequence ID" value="NZ_BAAAPY010000016.1"/>
</dbReference>
<dbReference type="Gene3D" id="2.40.30.10">
    <property type="entry name" value="Translation factors"/>
    <property type="match status" value="1"/>
</dbReference>
<dbReference type="InterPro" id="IPR001433">
    <property type="entry name" value="OxRdtase_FAD/NAD-bd"/>
</dbReference>
<dbReference type="Pfam" id="PF00175">
    <property type="entry name" value="NAD_binding_1"/>
    <property type="match status" value="1"/>
</dbReference>
<feature type="transmembrane region" description="Helical" evidence="2">
    <location>
        <begin position="185"/>
        <end position="203"/>
    </location>
</feature>
<feature type="transmembrane region" description="Helical" evidence="2">
    <location>
        <begin position="102"/>
        <end position="122"/>
    </location>
</feature>
<reference evidence="4 5" key="1">
    <citation type="journal article" date="2019" name="Int. J. Syst. Evol. Microbiol.">
        <title>The Global Catalogue of Microorganisms (GCM) 10K type strain sequencing project: providing services to taxonomists for standard genome sequencing and annotation.</title>
        <authorList>
            <consortium name="The Broad Institute Genomics Platform"/>
            <consortium name="The Broad Institute Genome Sequencing Center for Infectious Disease"/>
            <person name="Wu L."/>
            <person name="Ma J."/>
        </authorList>
    </citation>
    <scope>NUCLEOTIDE SEQUENCE [LARGE SCALE GENOMIC DNA]</scope>
    <source>
        <strain evidence="4 5">JCM 15749</strain>
    </source>
</reference>
<dbReference type="InterPro" id="IPR039261">
    <property type="entry name" value="FNR_nucleotide-bd"/>
</dbReference>
<evidence type="ECO:0000259" key="3">
    <source>
        <dbReference type="PROSITE" id="PS51384"/>
    </source>
</evidence>
<comment type="caution">
    <text evidence="4">The sequence shown here is derived from an EMBL/GenBank/DDBJ whole genome shotgun (WGS) entry which is preliminary data.</text>
</comment>
<feature type="domain" description="FAD-binding FR-type" evidence="3">
    <location>
        <begin position="294"/>
        <end position="396"/>
    </location>
</feature>
<feature type="transmembrane region" description="Helical" evidence="2">
    <location>
        <begin position="49"/>
        <end position="67"/>
    </location>
</feature>
<dbReference type="InterPro" id="IPR017938">
    <property type="entry name" value="Riboflavin_synthase-like_b-brl"/>
</dbReference>
<gene>
    <name evidence="4" type="ORF">GCM10009821_29050</name>
</gene>
<feature type="transmembrane region" description="Helical" evidence="2">
    <location>
        <begin position="246"/>
        <end position="267"/>
    </location>
</feature>
<feature type="transmembrane region" description="Helical" evidence="2">
    <location>
        <begin position="20"/>
        <end position="43"/>
    </location>
</feature>
<protein>
    <recommendedName>
        <fullName evidence="3">FAD-binding FR-type domain-containing protein</fullName>
    </recommendedName>
</protein>
<proteinExistence type="predicted"/>
<dbReference type="PANTHER" id="PTHR47354">
    <property type="entry name" value="NADH OXIDOREDUCTASE HCR"/>
    <property type="match status" value="1"/>
</dbReference>
<accession>A0ABN2W8Q0</accession>